<protein>
    <submittedName>
        <fullName evidence="1">Uncharacterized protein</fullName>
    </submittedName>
</protein>
<evidence type="ECO:0000313" key="2">
    <source>
        <dbReference type="Proteomes" id="UP001638806"/>
    </source>
</evidence>
<gene>
    <name evidence="1" type="ORF">ACCO45_012999</name>
</gene>
<proteinExistence type="predicted"/>
<reference evidence="1" key="1">
    <citation type="submission" date="2024-12" db="EMBL/GenBank/DDBJ databases">
        <title>Comparative genomics and development of molecular markers within Purpureocillium lilacinum and among Purpureocillium species.</title>
        <authorList>
            <person name="Yeh Z.-Y."/>
            <person name="Ni N.-T."/>
            <person name="Lo P.-H."/>
            <person name="Mushyakhwo K."/>
            <person name="Lin C.-F."/>
            <person name="Nai Y.-S."/>
        </authorList>
    </citation>
    <scope>NUCLEOTIDE SEQUENCE</scope>
    <source>
        <strain evidence="1">NCHU-NPUST-175</strain>
    </source>
</reference>
<name>A0ACC4D9L3_PURLI</name>
<organism evidence="1 2">
    <name type="scientific">Purpureocillium lilacinum</name>
    <name type="common">Paecilomyces lilacinus</name>
    <dbReference type="NCBI Taxonomy" id="33203"/>
    <lineage>
        <taxon>Eukaryota</taxon>
        <taxon>Fungi</taxon>
        <taxon>Dikarya</taxon>
        <taxon>Ascomycota</taxon>
        <taxon>Pezizomycotina</taxon>
        <taxon>Sordariomycetes</taxon>
        <taxon>Hypocreomycetidae</taxon>
        <taxon>Hypocreales</taxon>
        <taxon>Ophiocordycipitaceae</taxon>
        <taxon>Purpureocillium</taxon>
    </lineage>
</organism>
<dbReference type="EMBL" id="JBGNUJ010000012">
    <property type="protein sequence ID" value="KAL3953056.1"/>
    <property type="molecule type" value="Genomic_DNA"/>
</dbReference>
<accession>A0ACC4D9L3</accession>
<keyword evidence="2" id="KW-1185">Reference proteome</keyword>
<sequence>MNRTSASADAAFGPQLTGQFNFTLLFEHSVLSIGPSLVILLVSSARVALLSKSSPIFSTSSLLWTKLAALCTLLGLQLAILALWSTSPSSVNTRAAIAAAALSAVVDLAIGGLVYAEHRRSYSPSTLLSLYLSATILVDIANSIQKASFAPQGGEDPILKDVDLTVWPSKLIMVVGPVGSGKSTLLKAMLGEARLLRGHVHLARGPVAYCDPTAWLRLGSVRDNILGPNKFDEKWYATVLRACALERDVSQLDDGDMTCVGSGGNALSGGQKQRVSLARAVYSRCPILLLDNVFSALDQQTARGVFARLLGAGGLLREAGRTVVLATHALEYLSSADIVVALDQNGSIEPPPKDKIPTKTSAQQPVTPELTRKVGDIWLRIWTEHGTTSHAKAYFGAYLGFGVICTLFSGACVYFFMVVAVPKSAQHLHWLLLEAVLAAPLWFFTSTDTSSVLNRFSQDMTLVDQVLPMSVFTTTFDVYNVIAGAALIASGATYVAAIIPVCVVAIYFIQKFYLRTSRQMRHLDLEAKSPLYRLFTEAAAGIITVRAFGWKTDMANENLRLLEHSQKPYYTMYCIQRWLNVVLDILVAAIAIVLVGFALGFSNTATQGSIGLALINVMEFNQSLSMLINSWTGLETSLGAIARLKSFIAETKTEGLEIEDEAPPADWPQRGVIQMMNVTAKYNAEDGQPQSPIRNVDLDIQPGQKVAIIGRTGSGKSSLLLTLLHLLDMEAGRVTIDGIDLSRVPRQALRSAIVAIPQDAVELPGSVRENLALDREGSERDDETMQQALRRVGLWDLVSERGGPGCDLDDIGLSAGQKQLFSLARALLTVQRRQASGSIVLMDEPTSSVDEESDAKVHGIVAEVFAGYTIHRLDAARDADVVVRMDGGGVVEMTRG</sequence>
<comment type="caution">
    <text evidence="1">The sequence shown here is derived from an EMBL/GenBank/DDBJ whole genome shotgun (WGS) entry which is preliminary data.</text>
</comment>
<evidence type="ECO:0000313" key="1">
    <source>
        <dbReference type="EMBL" id="KAL3953056.1"/>
    </source>
</evidence>
<dbReference type="Proteomes" id="UP001638806">
    <property type="component" value="Unassembled WGS sequence"/>
</dbReference>